<evidence type="ECO:0000259" key="7">
    <source>
        <dbReference type="PROSITE" id="PS51352"/>
    </source>
</evidence>
<proteinExistence type="inferred from homology"/>
<dbReference type="GO" id="GO:0017004">
    <property type="term" value="P:cytochrome complex assembly"/>
    <property type="evidence" value="ECO:0007669"/>
    <property type="project" value="UniProtKB-KW"/>
</dbReference>
<accession>A0A8J3MF86</accession>
<dbReference type="InterPro" id="IPR017937">
    <property type="entry name" value="Thioredoxin_CS"/>
</dbReference>
<keyword evidence="3" id="KW-0201">Cytochrome c-type biogenesis</keyword>
<evidence type="ECO:0000256" key="4">
    <source>
        <dbReference type="ARBA" id="ARBA00023157"/>
    </source>
</evidence>
<evidence type="ECO:0000313" key="8">
    <source>
        <dbReference type="EMBL" id="GHG93098.1"/>
    </source>
</evidence>
<feature type="transmembrane region" description="Helical" evidence="6">
    <location>
        <begin position="7"/>
        <end position="27"/>
    </location>
</feature>
<keyword evidence="6" id="KW-1133">Transmembrane helix</keyword>
<dbReference type="PROSITE" id="PS00194">
    <property type="entry name" value="THIOREDOXIN_1"/>
    <property type="match status" value="1"/>
</dbReference>
<reference evidence="8" key="1">
    <citation type="journal article" date="2014" name="Int. J. Syst. Evol. Microbiol.">
        <title>Complete genome sequence of Corynebacterium casei LMG S-19264T (=DSM 44701T), isolated from a smear-ripened cheese.</title>
        <authorList>
            <consortium name="US DOE Joint Genome Institute (JGI-PGF)"/>
            <person name="Walter F."/>
            <person name="Albersmeier A."/>
            <person name="Kalinowski J."/>
            <person name="Ruckert C."/>
        </authorList>
    </citation>
    <scope>NUCLEOTIDE SEQUENCE</scope>
    <source>
        <strain evidence="8">CGMCC 1.7081</strain>
    </source>
</reference>
<comment type="subcellular location">
    <subcellularLocation>
        <location evidence="1">Cell envelope</location>
    </subcellularLocation>
</comment>
<evidence type="ECO:0000256" key="1">
    <source>
        <dbReference type="ARBA" id="ARBA00004196"/>
    </source>
</evidence>
<keyword evidence="5" id="KW-0676">Redox-active center</keyword>
<name>A0A8J3MF86_9RHOB</name>
<dbReference type="PROSITE" id="PS51352">
    <property type="entry name" value="THIOREDOXIN_2"/>
    <property type="match status" value="1"/>
</dbReference>
<protein>
    <submittedName>
        <fullName evidence="8">Thiol:disulfide interchange protein</fullName>
    </submittedName>
</protein>
<keyword evidence="6" id="KW-0472">Membrane</keyword>
<dbReference type="NCBIfam" id="TIGR00385">
    <property type="entry name" value="dsbE"/>
    <property type="match status" value="1"/>
</dbReference>
<keyword evidence="4" id="KW-1015">Disulfide bond</keyword>
<gene>
    <name evidence="8" type="primary">ccmG</name>
    <name evidence="8" type="ORF">GCM10010961_25360</name>
</gene>
<comment type="caution">
    <text evidence="8">The sequence shown here is derived from an EMBL/GenBank/DDBJ whole genome shotgun (WGS) entry which is preliminary data.</text>
</comment>
<dbReference type="InterPro" id="IPR036249">
    <property type="entry name" value="Thioredoxin-like_sf"/>
</dbReference>
<dbReference type="RefSeq" id="WP_028094462.1">
    <property type="nucleotide sequence ID" value="NZ_BNAP01000010.1"/>
</dbReference>
<dbReference type="InterPro" id="IPR004799">
    <property type="entry name" value="Periplasmic_diS_OxRdtase_DsbE"/>
</dbReference>
<reference evidence="8" key="2">
    <citation type="submission" date="2020-09" db="EMBL/GenBank/DDBJ databases">
        <authorList>
            <person name="Sun Q."/>
            <person name="Zhou Y."/>
        </authorList>
    </citation>
    <scope>NUCLEOTIDE SEQUENCE</scope>
    <source>
        <strain evidence="8">CGMCC 1.7081</strain>
    </source>
</reference>
<dbReference type="InterPro" id="IPR013766">
    <property type="entry name" value="Thioredoxin_domain"/>
</dbReference>
<dbReference type="PANTHER" id="PTHR42852">
    <property type="entry name" value="THIOL:DISULFIDE INTERCHANGE PROTEIN DSBE"/>
    <property type="match status" value="1"/>
</dbReference>
<dbReference type="PANTHER" id="PTHR42852:SF6">
    <property type="entry name" value="THIOL:DISULFIDE INTERCHANGE PROTEIN DSBE"/>
    <property type="match status" value="1"/>
</dbReference>
<dbReference type="CDD" id="cd03010">
    <property type="entry name" value="TlpA_like_DsbE"/>
    <property type="match status" value="1"/>
</dbReference>
<dbReference type="GO" id="GO:0030288">
    <property type="term" value="C:outer membrane-bounded periplasmic space"/>
    <property type="evidence" value="ECO:0007669"/>
    <property type="project" value="InterPro"/>
</dbReference>
<evidence type="ECO:0000313" key="9">
    <source>
        <dbReference type="Proteomes" id="UP000611500"/>
    </source>
</evidence>
<feature type="domain" description="Thioredoxin" evidence="7">
    <location>
        <begin position="37"/>
        <end position="178"/>
    </location>
</feature>
<dbReference type="GO" id="GO:0015036">
    <property type="term" value="F:disulfide oxidoreductase activity"/>
    <property type="evidence" value="ECO:0007669"/>
    <property type="project" value="InterPro"/>
</dbReference>
<dbReference type="Gene3D" id="3.40.30.10">
    <property type="entry name" value="Glutaredoxin"/>
    <property type="match status" value="1"/>
</dbReference>
<evidence type="ECO:0000256" key="3">
    <source>
        <dbReference type="ARBA" id="ARBA00022748"/>
    </source>
</evidence>
<evidence type="ECO:0000256" key="6">
    <source>
        <dbReference type="SAM" id="Phobius"/>
    </source>
</evidence>
<dbReference type="AlphaFoldDB" id="A0A8J3MF86"/>
<organism evidence="8 9">
    <name type="scientific">Pseudodonghicola xiamenensis</name>
    <dbReference type="NCBI Taxonomy" id="337702"/>
    <lineage>
        <taxon>Bacteria</taxon>
        <taxon>Pseudomonadati</taxon>
        <taxon>Pseudomonadota</taxon>
        <taxon>Alphaproteobacteria</taxon>
        <taxon>Rhodobacterales</taxon>
        <taxon>Paracoccaceae</taxon>
        <taxon>Pseudodonghicola</taxon>
    </lineage>
</organism>
<sequence>MAKVSPIMLIPPVIFAGFVVLAAVGMFRDDPEALPSARIGQSAPPVLLSEFPSHDGFDDARLRAPGVKLVNFWASWCAPCRVEHPNLTALAAEGIEVLGVNYKDETSNAVKFLSELGDPYAALGRDPEGKMALDWGVYGVPETYLIDGEGTVLMRFAGPITQRVIAEKLRPLLKKAEKSAAAE</sequence>
<dbReference type="SUPFAM" id="SSF52833">
    <property type="entry name" value="Thioredoxin-like"/>
    <property type="match status" value="1"/>
</dbReference>
<dbReference type="Pfam" id="PF08534">
    <property type="entry name" value="Redoxin"/>
    <property type="match status" value="1"/>
</dbReference>
<evidence type="ECO:0000256" key="2">
    <source>
        <dbReference type="ARBA" id="ARBA00007758"/>
    </source>
</evidence>
<keyword evidence="9" id="KW-1185">Reference proteome</keyword>
<dbReference type="EMBL" id="BNAP01000010">
    <property type="protein sequence ID" value="GHG93098.1"/>
    <property type="molecule type" value="Genomic_DNA"/>
</dbReference>
<keyword evidence="6" id="KW-0812">Transmembrane</keyword>
<dbReference type="Proteomes" id="UP000611500">
    <property type="component" value="Unassembled WGS sequence"/>
</dbReference>
<dbReference type="InterPro" id="IPR013740">
    <property type="entry name" value="Redoxin"/>
</dbReference>
<dbReference type="InterPro" id="IPR050553">
    <property type="entry name" value="Thioredoxin_ResA/DsbE_sf"/>
</dbReference>
<evidence type="ECO:0000256" key="5">
    <source>
        <dbReference type="ARBA" id="ARBA00023284"/>
    </source>
</evidence>
<comment type="similarity">
    <text evidence="2">Belongs to the thioredoxin family. DsbE subfamily.</text>
</comment>